<name>D2V683_NAEGR</name>
<sequence>MVLLKSDKIKLTILSANNLRSMDRNGFSDPYTKIFIIPEQNVEFKTRKIKKTLNPVWNEQFTFSPTAHYCQVSCYLYDWDMIGKDDVLGMVNFEISEERFRINQEHTITKNVDDQEDGKYGTVTFKFTIERSQQEIDKWHDLKLPANYKFVMDSDPTFKAAIPYYFEYIPDQLTSEKLKNLVGCTKMEFKYMENVFTIMRSQHNKSIEEILLMHTRPFENSTKSDEIICRKCDHFTKGDILMGKFKQVVIADYYVGYGKDTNGHDVFSLSFFMVGMLEEGLYEIYHYCREEGSHESEELNIEEDVLINNVIQYTQMRKFISKKSCLP</sequence>
<dbReference type="SMART" id="SM00239">
    <property type="entry name" value="C2"/>
    <property type="match status" value="1"/>
</dbReference>
<dbReference type="InterPro" id="IPR052455">
    <property type="entry name" value="Tricalbin_domain"/>
</dbReference>
<protein>
    <submittedName>
        <fullName evidence="2">Predicted protein</fullName>
    </submittedName>
</protein>
<dbReference type="PANTHER" id="PTHR46980:SF2">
    <property type="entry name" value="TRICALBIN-1-RELATED"/>
    <property type="match status" value="1"/>
</dbReference>
<dbReference type="KEGG" id="ngr:NAEGRDRAFT_64343"/>
<dbReference type="RefSeq" id="XP_002680534.1">
    <property type="nucleotide sequence ID" value="XM_002680488.1"/>
</dbReference>
<dbReference type="SUPFAM" id="SSF49562">
    <property type="entry name" value="C2 domain (Calcium/lipid-binding domain, CaLB)"/>
    <property type="match status" value="1"/>
</dbReference>
<reference evidence="2 3" key="1">
    <citation type="journal article" date="2010" name="Cell">
        <title>The genome of Naegleria gruberi illuminates early eukaryotic versatility.</title>
        <authorList>
            <person name="Fritz-Laylin L.K."/>
            <person name="Prochnik S.E."/>
            <person name="Ginger M.L."/>
            <person name="Dacks J.B."/>
            <person name="Carpenter M.L."/>
            <person name="Field M.C."/>
            <person name="Kuo A."/>
            <person name="Paredez A."/>
            <person name="Chapman J."/>
            <person name="Pham J."/>
            <person name="Shu S."/>
            <person name="Neupane R."/>
            <person name="Cipriano M."/>
            <person name="Mancuso J."/>
            <person name="Tu H."/>
            <person name="Salamov A."/>
            <person name="Lindquist E."/>
            <person name="Shapiro H."/>
            <person name="Lucas S."/>
            <person name="Grigoriev I.V."/>
            <person name="Cande W.Z."/>
            <person name="Fulton C."/>
            <person name="Rokhsar D.S."/>
            <person name="Dawson S.C."/>
        </authorList>
    </citation>
    <scope>NUCLEOTIDE SEQUENCE [LARGE SCALE GENOMIC DNA]</scope>
    <source>
        <strain evidence="2 3">NEG-M</strain>
    </source>
</reference>
<proteinExistence type="predicted"/>
<accession>D2V683</accession>
<dbReference type="eggNOG" id="KOG0696">
    <property type="taxonomic scope" value="Eukaryota"/>
</dbReference>
<dbReference type="InterPro" id="IPR000008">
    <property type="entry name" value="C2_dom"/>
</dbReference>
<gene>
    <name evidence="2" type="ORF">NAEGRDRAFT_64343</name>
</gene>
<dbReference type="InParanoid" id="D2V683"/>
<dbReference type="Gene3D" id="2.60.40.150">
    <property type="entry name" value="C2 domain"/>
    <property type="match status" value="1"/>
</dbReference>
<dbReference type="Pfam" id="PF00168">
    <property type="entry name" value="C2"/>
    <property type="match status" value="1"/>
</dbReference>
<organism evidence="3">
    <name type="scientific">Naegleria gruberi</name>
    <name type="common">Amoeba</name>
    <dbReference type="NCBI Taxonomy" id="5762"/>
    <lineage>
        <taxon>Eukaryota</taxon>
        <taxon>Discoba</taxon>
        <taxon>Heterolobosea</taxon>
        <taxon>Tetramitia</taxon>
        <taxon>Eutetramitia</taxon>
        <taxon>Vahlkampfiidae</taxon>
        <taxon>Naegleria</taxon>
    </lineage>
</organism>
<evidence type="ECO:0000313" key="2">
    <source>
        <dbReference type="EMBL" id="EFC47790.1"/>
    </source>
</evidence>
<dbReference type="STRING" id="5762.D2V683"/>
<dbReference type="GeneID" id="8849521"/>
<dbReference type="Proteomes" id="UP000006671">
    <property type="component" value="Unassembled WGS sequence"/>
</dbReference>
<dbReference type="PANTHER" id="PTHR46980">
    <property type="entry name" value="TRICALBIN-1-RELATED"/>
    <property type="match status" value="1"/>
</dbReference>
<feature type="domain" description="C2" evidence="1">
    <location>
        <begin position="1"/>
        <end position="110"/>
    </location>
</feature>
<dbReference type="EMBL" id="GG738853">
    <property type="protein sequence ID" value="EFC47790.1"/>
    <property type="molecule type" value="Genomic_DNA"/>
</dbReference>
<evidence type="ECO:0000259" key="1">
    <source>
        <dbReference type="PROSITE" id="PS50004"/>
    </source>
</evidence>
<dbReference type="PRINTS" id="PR00360">
    <property type="entry name" value="C2DOMAIN"/>
</dbReference>
<dbReference type="AlphaFoldDB" id="D2V683"/>
<dbReference type="OrthoDB" id="63267at2759"/>
<dbReference type="InterPro" id="IPR035892">
    <property type="entry name" value="C2_domain_sf"/>
</dbReference>
<evidence type="ECO:0000313" key="3">
    <source>
        <dbReference type="Proteomes" id="UP000006671"/>
    </source>
</evidence>
<dbReference type="PROSITE" id="PS50004">
    <property type="entry name" value="C2"/>
    <property type="match status" value="1"/>
</dbReference>
<keyword evidence="3" id="KW-1185">Reference proteome</keyword>
<dbReference type="VEuPathDB" id="AmoebaDB:NAEGRDRAFT_64343"/>